<name>A0A4Z1BJA5_9FLAO</name>
<keyword evidence="2" id="KW-0472">Membrane</keyword>
<dbReference type="AlphaFoldDB" id="A0A4Z1BJA5"/>
<proteinExistence type="predicted"/>
<organism evidence="4 5">
    <name type="scientific">Empedobacter tilapiae</name>
    <dbReference type="NCBI Taxonomy" id="2491114"/>
    <lineage>
        <taxon>Bacteria</taxon>
        <taxon>Pseudomonadati</taxon>
        <taxon>Bacteroidota</taxon>
        <taxon>Flavobacteriia</taxon>
        <taxon>Flavobacteriales</taxon>
        <taxon>Weeksellaceae</taxon>
        <taxon>Empedobacter</taxon>
    </lineage>
</organism>
<keyword evidence="4" id="KW-0378">Hydrolase</keyword>
<evidence type="ECO:0000313" key="4">
    <source>
        <dbReference type="EMBL" id="TGN30001.1"/>
    </source>
</evidence>
<comment type="subcellular location">
    <subcellularLocation>
        <location evidence="1">Membrane</location>
    </subcellularLocation>
</comment>
<reference evidence="4 5" key="1">
    <citation type="submission" date="2019-03" db="EMBL/GenBank/DDBJ databases">
        <title>Empedobacter tilapiae sp. nov., isolated from an intestine of Nile tilapia Oreochromis niloticus.</title>
        <authorList>
            <person name="Kim Y.-O."/>
            <person name="Yoon J.-H."/>
        </authorList>
    </citation>
    <scope>NUCLEOTIDE SEQUENCE [LARGE SCALE GENOMIC DNA]</scope>
    <source>
        <strain evidence="4 5">MRS2</strain>
    </source>
</reference>
<evidence type="ECO:0000259" key="3">
    <source>
        <dbReference type="Pfam" id="PF00144"/>
    </source>
</evidence>
<dbReference type="PANTHER" id="PTHR46825">
    <property type="entry name" value="D-ALANYL-D-ALANINE-CARBOXYPEPTIDASE/ENDOPEPTIDASE AMPH"/>
    <property type="match status" value="1"/>
</dbReference>
<dbReference type="Proteomes" id="UP000297998">
    <property type="component" value="Unassembled WGS sequence"/>
</dbReference>
<dbReference type="EMBL" id="SRPE01000001">
    <property type="protein sequence ID" value="TGN30001.1"/>
    <property type="molecule type" value="Genomic_DNA"/>
</dbReference>
<dbReference type="InterPro" id="IPR050491">
    <property type="entry name" value="AmpC-like"/>
</dbReference>
<dbReference type="Gene3D" id="3.40.710.10">
    <property type="entry name" value="DD-peptidase/beta-lactamase superfamily"/>
    <property type="match status" value="1"/>
</dbReference>
<gene>
    <name evidence="4" type="ORF">E4J94_00010</name>
</gene>
<keyword evidence="5" id="KW-1185">Reference proteome</keyword>
<accession>A0A4Z1BJA5</accession>
<evidence type="ECO:0000313" key="5">
    <source>
        <dbReference type="Proteomes" id="UP000297998"/>
    </source>
</evidence>
<dbReference type="PROSITE" id="PS51257">
    <property type="entry name" value="PROKAR_LIPOPROTEIN"/>
    <property type="match status" value="1"/>
</dbReference>
<evidence type="ECO:0000256" key="1">
    <source>
        <dbReference type="ARBA" id="ARBA00004370"/>
    </source>
</evidence>
<protein>
    <submittedName>
        <fullName evidence="4">Class A beta-lactamase-related serine hydrolase</fullName>
    </submittedName>
</protein>
<dbReference type="OrthoDB" id="846150at2"/>
<dbReference type="PANTHER" id="PTHR46825:SF11">
    <property type="entry name" value="PENICILLIN-BINDING PROTEIN 4"/>
    <property type="match status" value="1"/>
</dbReference>
<comment type="caution">
    <text evidence="4">The sequence shown here is derived from an EMBL/GenBank/DDBJ whole genome shotgun (WGS) entry which is preliminary data.</text>
</comment>
<dbReference type="Pfam" id="PF00144">
    <property type="entry name" value="Beta-lactamase"/>
    <property type="match status" value="1"/>
</dbReference>
<feature type="domain" description="Beta-lactamase-related" evidence="3">
    <location>
        <begin position="39"/>
        <end position="397"/>
    </location>
</feature>
<dbReference type="InterPro" id="IPR012338">
    <property type="entry name" value="Beta-lactam/transpept-like"/>
</dbReference>
<sequence>MKILFHVLVSSILLVSCGSSKQLNENKNSLTKEINKIYQENVFNGFAVSIVDEKGTLYQQGYGFADISTKKEYTNNTIQNIASVSKTLVGVALQKAQELGKINLDDPIEKYLDFNVSNPNFPNEKITIRQLSNHTSSIVDNEFYLSKNYYLKSNQDLTNVKLNFDEEQVFNPSDMKISLQKFLKNTLEKNGKWNKDSFSKNAPGTIYEYSNIGTTLAAYIVEKATGETFQNFTKKNILQPLKMDQSGWTFQDVDFSKFSKLYESPTTLLPFYEMVTYPDGGFITSVNDLSKFLSELIKGYNGNGKILSKESYKEYFHPQLSATNFIERNTQNPYNESYNVGNFIGYGYTGFIGHTGGDPGVLSMMFFDPKTNIGRIMILNTNFSNKKGNDAFYGIWNILEKYQDKLIK</sequence>
<dbReference type="GO" id="GO:0016787">
    <property type="term" value="F:hydrolase activity"/>
    <property type="evidence" value="ECO:0007669"/>
    <property type="project" value="UniProtKB-KW"/>
</dbReference>
<evidence type="ECO:0000256" key="2">
    <source>
        <dbReference type="ARBA" id="ARBA00023136"/>
    </source>
</evidence>
<dbReference type="RefSeq" id="WP_135833872.1">
    <property type="nucleotide sequence ID" value="NZ_SRPE01000001.1"/>
</dbReference>
<dbReference type="SUPFAM" id="SSF56601">
    <property type="entry name" value="beta-lactamase/transpeptidase-like"/>
    <property type="match status" value="1"/>
</dbReference>
<dbReference type="InterPro" id="IPR001466">
    <property type="entry name" value="Beta-lactam-related"/>
</dbReference>
<dbReference type="GO" id="GO:0016020">
    <property type="term" value="C:membrane"/>
    <property type="evidence" value="ECO:0007669"/>
    <property type="project" value="UniProtKB-SubCell"/>
</dbReference>